<dbReference type="InterPro" id="IPR009582">
    <property type="entry name" value="Spc2/SPCS2"/>
</dbReference>
<keyword evidence="11" id="KW-1185">Reference proteome</keyword>
<evidence type="ECO:0000313" key="11">
    <source>
        <dbReference type="Proteomes" id="UP000507470"/>
    </source>
</evidence>
<keyword evidence="4 9" id="KW-0812">Transmembrane</keyword>
<gene>
    <name evidence="10" type="ORF">MCOR_22345</name>
</gene>
<keyword evidence="5 9" id="KW-0256">Endoplasmic reticulum</keyword>
<evidence type="ECO:0000256" key="6">
    <source>
        <dbReference type="ARBA" id="ARBA00022989"/>
    </source>
</evidence>
<feature type="transmembrane region" description="Helical" evidence="9">
    <location>
        <begin position="63"/>
        <end position="81"/>
    </location>
</feature>
<dbReference type="GO" id="GO:0006465">
    <property type="term" value="P:signal peptide processing"/>
    <property type="evidence" value="ECO:0007669"/>
    <property type="project" value="UniProtKB-UniRule"/>
</dbReference>
<evidence type="ECO:0000256" key="4">
    <source>
        <dbReference type="ARBA" id="ARBA00022692"/>
    </source>
</evidence>
<comment type="subcellular location">
    <subcellularLocation>
        <location evidence="1 9">Endoplasmic reticulum membrane</location>
        <topology evidence="1 9">Multi-pass membrane protein</topology>
    </subcellularLocation>
</comment>
<dbReference type="Proteomes" id="UP000507470">
    <property type="component" value="Unassembled WGS sequence"/>
</dbReference>
<evidence type="ECO:0000256" key="5">
    <source>
        <dbReference type="ARBA" id="ARBA00022824"/>
    </source>
</evidence>
<evidence type="ECO:0000256" key="7">
    <source>
        <dbReference type="ARBA" id="ARBA00023136"/>
    </source>
</evidence>
<dbReference type="PANTHER" id="PTHR13085:SF0">
    <property type="entry name" value="SIGNAL PEPTIDASE COMPLEX SUBUNIT 2"/>
    <property type="match status" value="1"/>
</dbReference>
<keyword evidence="10" id="KW-0378">Hydrolase</keyword>
<dbReference type="PANTHER" id="PTHR13085">
    <property type="entry name" value="MICROSOMAL SIGNAL PEPTIDASE 25 KDA SUBUNIT"/>
    <property type="match status" value="1"/>
</dbReference>
<evidence type="ECO:0000256" key="2">
    <source>
        <dbReference type="ARBA" id="ARBA00007324"/>
    </source>
</evidence>
<protein>
    <recommendedName>
        <fullName evidence="3 9">Signal peptidase complex subunit 2</fullName>
    </recommendedName>
</protein>
<dbReference type="GO" id="GO:0045047">
    <property type="term" value="P:protein targeting to ER"/>
    <property type="evidence" value="ECO:0007669"/>
    <property type="project" value="TreeGrafter"/>
</dbReference>
<accession>A0A6J8BVN7</accession>
<proteinExistence type="inferred from homology"/>
<comment type="similarity">
    <text evidence="2 9">Belongs to the SPCS2 family.</text>
</comment>
<dbReference type="GO" id="GO:0008233">
    <property type="term" value="F:peptidase activity"/>
    <property type="evidence" value="ECO:0007669"/>
    <property type="project" value="UniProtKB-UniRule"/>
</dbReference>
<evidence type="ECO:0000256" key="1">
    <source>
        <dbReference type="ARBA" id="ARBA00004477"/>
    </source>
</evidence>
<organism evidence="10 11">
    <name type="scientific">Mytilus coruscus</name>
    <name type="common">Sea mussel</name>
    <dbReference type="NCBI Taxonomy" id="42192"/>
    <lineage>
        <taxon>Eukaryota</taxon>
        <taxon>Metazoa</taxon>
        <taxon>Spiralia</taxon>
        <taxon>Lophotrochozoa</taxon>
        <taxon>Mollusca</taxon>
        <taxon>Bivalvia</taxon>
        <taxon>Autobranchia</taxon>
        <taxon>Pteriomorphia</taxon>
        <taxon>Mytilida</taxon>
        <taxon>Mytiloidea</taxon>
        <taxon>Mytilidae</taxon>
        <taxon>Mytilinae</taxon>
        <taxon>Mytilus</taxon>
    </lineage>
</organism>
<keyword evidence="6 9" id="KW-1133">Transmembrane helix</keyword>
<reference evidence="10 11" key="1">
    <citation type="submission" date="2020-06" db="EMBL/GenBank/DDBJ databases">
        <authorList>
            <person name="Li R."/>
            <person name="Bekaert M."/>
        </authorList>
    </citation>
    <scope>NUCLEOTIDE SEQUENCE [LARGE SCALE GENOMIC DNA]</scope>
    <source>
        <strain evidence="11">wild</strain>
    </source>
</reference>
<dbReference type="EMBL" id="CACVKT020003943">
    <property type="protein sequence ID" value="CAC5386960.1"/>
    <property type="molecule type" value="Genomic_DNA"/>
</dbReference>
<evidence type="ECO:0000256" key="9">
    <source>
        <dbReference type="RuleBase" id="RU368033"/>
    </source>
</evidence>
<dbReference type="OrthoDB" id="29558at2759"/>
<dbReference type="Pfam" id="PF06703">
    <property type="entry name" value="SPC25"/>
    <property type="match status" value="1"/>
</dbReference>
<dbReference type="AlphaFoldDB" id="A0A6J8BVN7"/>
<comment type="function">
    <text evidence="8 9">Component of the signal peptidase complex (SPC) which catalyzes the cleavage of N-terminal signal sequences from nascent proteins as they are translocated into the lumen of the endoplasmic reticulum. Enhances the enzymatic activity of SPC and facilitates the interactions between different components of the translocation site.</text>
</comment>
<evidence type="ECO:0000256" key="3">
    <source>
        <dbReference type="ARBA" id="ARBA00017057"/>
    </source>
</evidence>
<name>A0A6J8BVN7_MYTCO</name>
<keyword evidence="7 9" id="KW-0472">Membrane</keyword>
<feature type="transmembrane region" description="Helical" evidence="9">
    <location>
        <begin position="93"/>
        <end position="111"/>
    </location>
</feature>
<sequence length="206" mass="23814">MASKKTGLMDKWKAEDKPVKIDKWDCSALKNALDDAAKSYEKNQYTVMTENFGFKEEHRLMDLRLLICTVAVGFSLFALVWDYIRPFPESRPILIICVLSYFMLMGVLTLYTTYMEQNIFLVASDKDKAGLEPDDKWELASTLKKYTHLYKLKMTFTNGKTGLSRSEEIERPVNNYFDEDGTLLFKLFEPEVRTLQGRIAAASKKE</sequence>
<dbReference type="GO" id="GO:0005787">
    <property type="term" value="C:signal peptidase complex"/>
    <property type="evidence" value="ECO:0007669"/>
    <property type="project" value="UniProtKB-UniRule"/>
</dbReference>
<evidence type="ECO:0000256" key="8">
    <source>
        <dbReference type="ARBA" id="ARBA00045608"/>
    </source>
</evidence>
<evidence type="ECO:0000313" key="10">
    <source>
        <dbReference type="EMBL" id="CAC5386960.1"/>
    </source>
</evidence>